<feature type="repeat" description="WD" evidence="5">
    <location>
        <begin position="94"/>
        <end position="135"/>
    </location>
</feature>
<evidence type="ECO:0000256" key="5">
    <source>
        <dbReference type="PROSITE-ProRule" id="PRU00221"/>
    </source>
</evidence>
<dbReference type="CDD" id="cd00200">
    <property type="entry name" value="WD40"/>
    <property type="match status" value="1"/>
</dbReference>
<reference evidence="6 7" key="1">
    <citation type="submission" date="2017-04" db="EMBL/GenBank/DDBJ databases">
        <authorList>
            <person name="Afonso C.L."/>
            <person name="Miller P.J."/>
            <person name="Scott M.A."/>
            <person name="Spackman E."/>
            <person name="Goraichik I."/>
            <person name="Dimitrov K.M."/>
            <person name="Suarez D.L."/>
            <person name="Swayne D.E."/>
        </authorList>
    </citation>
    <scope>NUCLEOTIDE SEQUENCE [LARGE SCALE GENOMIC DNA]</scope>
</reference>
<dbReference type="EMBL" id="FXLY01000004">
    <property type="protein sequence ID" value="SMN19561.1"/>
    <property type="molecule type" value="Genomic_DNA"/>
</dbReference>
<dbReference type="PANTHER" id="PTHR19850">
    <property type="entry name" value="GUANINE NUCLEOTIDE-BINDING PROTEIN BETA G PROTEIN BETA"/>
    <property type="match status" value="1"/>
</dbReference>
<dbReference type="STRING" id="1789683.A0A1X7R1V0"/>
<name>A0A1X7R1V0_9SACH</name>
<evidence type="ECO:0000313" key="6">
    <source>
        <dbReference type="EMBL" id="SMN19561.1"/>
    </source>
</evidence>
<keyword evidence="3" id="KW-0677">Repeat</keyword>
<organism evidence="6 7">
    <name type="scientific">Maudiozyma saulgeensis</name>
    <dbReference type="NCBI Taxonomy" id="1789683"/>
    <lineage>
        <taxon>Eukaryota</taxon>
        <taxon>Fungi</taxon>
        <taxon>Dikarya</taxon>
        <taxon>Ascomycota</taxon>
        <taxon>Saccharomycotina</taxon>
        <taxon>Saccharomycetes</taxon>
        <taxon>Saccharomycetales</taxon>
        <taxon>Saccharomycetaceae</taxon>
        <taxon>Maudiozyma</taxon>
    </lineage>
</organism>
<feature type="repeat" description="WD" evidence="5">
    <location>
        <begin position="224"/>
        <end position="259"/>
    </location>
</feature>
<dbReference type="PROSITE" id="PS00678">
    <property type="entry name" value="WD_REPEATS_1"/>
    <property type="match status" value="1"/>
</dbReference>
<dbReference type="Proteomes" id="UP000196158">
    <property type="component" value="Unassembled WGS sequence"/>
</dbReference>
<protein>
    <submittedName>
        <fullName evidence="6">Similar to Saccharomyces cerevisiae YOR212W STE4 G protein beta subunit</fullName>
    </submittedName>
</protein>
<evidence type="ECO:0000313" key="7">
    <source>
        <dbReference type="Proteomes" id="UP000196158"/>
    </source>
</evidence>
<feature type="repeat" description="WD" evidence="5">
    <location>
        <begin position="390"/>
        <end position="424"/>
    </location>
</feature>
<dbReference type="PRINTS" id="PR00319">
    <property type="entry name" value="GPROTEINB"/>
</dbReference>
<feature type="repeat" description="WD" evidence="5">
    <location>
        <begin position="183"/>
        <end position="223"/>
    </location>
</feature>
<accession>A0A1X7R1V0</accession>
<dbReference type="Pfam" id="PF25391">
    <property type="entry name" value="WD40_Gbeta"/>
    <property type="match status" value="1"/>
</dbReference>
<evidence type="ECO:0000256" key="2">
    <source>
        <dbReference type="ARBA" id="ARBA00022574"/>
    </source>
</evidence>
<dbReference type="OrthoDB" id="10255630at2759"/>
<dbReference type="SUPFAM" id="SSF50978">
    <property type="entry name" value="WD40 repeat-like"/>
    <property type="match status" value="1"/>
</dbReference>
<feature type="repeat" description="WD" evidence="5">
    <location>
        <begin position="276"/>
        <end position="310"/>
    </location>
</feature>
<dbReference type="InterPro" id="IPR015943">
    <property type="entry name" value="WD40/YVTN_repeat-like_dom_sf"/>
</dbReference>
<keyword evidence="7" id="KW-1185">Reference proteome</keyword>
<dbReference type="PRINTS" id="PR00320">
    <property type="entry name" value="GPROTEINBRPT"/>
</dbReference>
<dbReference type="InterPro" id="IPR016346">
    <property type="entry name" value="G-protein_beta_1-5"/>
</dbReference>
<dbReference type="PIRSF" id="PIRSF002394">
    <property type="entry name" value="GN-bd_beta"/>
    <property type="match status" value="1"/>
</dbReference>
<keyword evidence="2 5" id="KW-0853">WD repeat</keyword>
<gene>
    <name evidence="6" type="ORF">KASA_0O01078G</name>
</gene>
<dbReference type="InterPro" id="IPR019775">
    <property type="entry name" value="WD40_repeat_CS"/>
</dbReference>
<dbReference type="AlphaFoldDB" id="A0A1X7R1V0"/>
<comment type="similarity">
    <text evidence="1">Belongs to the WD repeat G protein beta family.</text>
</comment>
<evidence type="ECO:0000256" key="3">
    <source>
        <dbReference type="ARBA" id="ARBA00022737"/>
    </source>
</evidence>
<proteinExistence type="inferred from homology"/>
<dbReference type="Pfam" id="PF00400">
    <property type="entry name" value="WD40"/>
    <property type="match status" value="2"/>
</dbReference>
<dbReference type="GO" id="GO:0007165">
    <property type="term" value="P:signal transduction"/>
    <property type="evidence" value="ECO:0007669"/>
    <property type="project" value="UniProtKB-KW"/>
</dbReference>
<dbReference type="Gene3D" id="2.130.10.10">
    <property type="entry name" value="YVTN repeat-like/Quinoprotein amine dehydrogenase"/>
    <property type="match status" value="1"/>
</dbReference>
<keyword evidence="4" id="KW-0807">Transducer</keyword>
<dbReference type="InterPro" id="IPR020472">
    <property type="entry name" value="WD40_PAC1"/>
</dbReference>
<dbReference type="InterPro" id="IPR001632">
    <property type="entry name" value="WD40_G-protein_beta-like"/>
</dbReference>
<dbReference type="PROSITE" id="PS50294">
    <property type="entry name" value="WD_REPEATS_REGION"/>
    <property type="match status" value="2"/>
</dbReference>
<evidence type="ECO:0000256" key="4">
    <source>
        <dbReference type="ARBA" id="ARBA00023224"/>
    </source>
</evidence>
<evidence type="ECO:0000256" key="1">
    <source>
        <dbReference type="ARBA" id="ARBA00009768"/>
    </source>
</evidence>
<dbReference type="PROSITE" id="PS50082">
    <property type="entry name" value="WD_REPEATS_2"/>
    <property type="match status" value="5"/>
</dbReference>
<sequence>MYQSYELNTFSAQPTQPIVPQYLDTDDTNDGLNVATLGEELQQKVNMARQETKNLYSQVDKVKHSLRDANLFQMANNVQSLDSGTINLSPTITLKGHNNKIADFRWSRDSNSIVSASQDGFLLIWDSATGLKRKAIPLDSQWVLSCAISPNGKLVASAGLNNNCTIYGVSGDAMIQQNVQTIFKGHTCYISDVDFLDDSNVITASGDMTCALWNIPKAKRVREFTDHLGDVLGLAISPERGNQNIFSSCGSDGYAYIWDCRTPGATQHFFVSDCDVSTIKFFKDGHSIVTGSDDGTINIFDLRSDCPIASYSLQESLTTMKEQPTYTASTMEYRKSVTSPTSTAVSSSFFDNQGVTSIDFSSSGRLMYATYTDLGCVVWDTLKANVVGKLEGHLDRVTRVRSSYDGMGVCTGSWDTTLRIWSPK</sequence>
<dbReference type="InterPro" id="IPR001680">
    <property type="entry name" value="WD40_rpt"/>
</dbReference>
<dbReference type="SMART" id="SM00320">
    <property type="entry name" value="WD40"/>
    <property type="match status" value="7"/>
</dbReference>
<dbReference type="InterPro" id="IPR036322">
    <property type="entry name" value="WD40_repeat_dom_sf"/>
</dbReference>